<evidence type="ECO:0000313" key="2">
    <source>
        <dbReference type="Proteomes" id="UP001057452"/>
    </source>
</evidence>
<evidence type="ECO:0000313" key="1">
    <source>
        <dbReference type="EMBL" id="KAI4807009.1"/>
    </source>
</evidence>
<sequence>SAAGISICRQRALPGGPGSVTLSPCAEVRSGGLYRPDQDSCINLEVSSRSEKRGLMGEN</sequence>
<organism evidence="1 2">
    <name type="scientific">Chaenocephalus aceratus</name>
    <name type="common">Blackfin icefish</name>
    <name type="synonym">Chaenichthys aceratus</name>
    <dbReference type="NCBI Taxonomy" id="36190"/>
    <lineage>
        <taxon>Eukaryota</taxon>
        <taxon>Metazoa</taxon>
        <taxon>Chordata</taxon>
        <taxon>Craniata</taxon>
        <taxon>Vertebrata</taxon>
        <taxon>Euteleostomi</taxon>
        <taxon>Actinopterygii</taxon>
        <taxon>Neopterygii</taxon>
        <taxon>Teleostei</taxon>
        <taxon>Neoteleostei</taxon>
        <taxon>Acanthomorphata</taxon>
        <taxon>Eupercaria</taxon>
        <taxon>Perciformes</taxon>
        <taxon>Notothenioidei</taxon>
        <taxon>Channichthyidae</taxon>
        <taxon>Chaenocephalus</taxon>
    </lineage>
</organism>
<feature type="non-terminal residue" evidence="1">
    <location>
        <position position="1"/>
    </location>
</feature>
<protein>
    <submittedName>
        <fullName evidence="1">Uncharacterized protein</fullName>
    </submittedName>
</protein>
<dbReference type="EMBL" id="CM043804">
    <property type="protein sequence ID" value="KAI4807009.1"/>
    <property type="molecule type" value="Genomic_DNA"/>
</dbReference>
<dbReference type="Proteomes" id="UP001057452">
    <property type="component" value="Chromosome 20"/>
</dbReference>
<reference evidence="1" key="1">
    <citation type="submission" date="2022-05" db="EMBL/GenBank/DDBJ databases">
        <title>Chromosome-level genome of Chaenocephalus aceratus.</title>
        <authorList>
            <person name="Park H."/>
        </authorList>
    </citation>
    <scope>NUCLEOTIDE SEQUENCE</scope>
    <source>
        <strain evidence="1">KU_202001</strain>
    </source>
</reference>
<accession>A0ACB9W3P4</accession>
<proteinExistence type="predicted"/>
<comment type="caution">
    <text evidence="1">The sequence shown here is derived from an EMBL/GenBank/DDBJ whole genome shotgun (WGS) entry which is preliminary data.</text>
</comment>
<name>A0ACB9W3P4_CHAAC</name>
<feature type="non-terminal residue" evidence="1">
    <location>
        <position position="59"/>
    </location>
</feature>
<keyword evidence="2" id="KW-1185">Reference proteome</keyword>
<gene>
    <name evidence="1" type="ORF">KUCAC02_017789</name>
</gene>